<comment type="caution">
    <text evidence="1">The sequence shown here is derived from an EMBL/GenBank/DDBJ whole genome shotgun (WGS) entry which is preliminary data.</text>
</comment>
<evidence type="ECO:0000313" key="1">
    <source>
        <dbReference type="EMBL" id="KKL00812.1"/>
    </source>
</evidence>
<sequence>MSEFNIKSEYKSRCTVLYDTHVVEGETVWQPHVYDLAVLYANRYNCTDIIDVGCGSARKLSPYFKDFKVTGIDYKENLKFCSESYPDASWIEHDLESEFTLK</sequence>
<name>A0A0F9CC16_9ZZZZ</name>
<reference evidence="1" key="1">
    <citation type="journal article" date="2015" name="Nature">
        <title>Complex archaea that bridge the gap between prokaryotes and eukaryotes.</title>
        <authorList>
            <person name="Spang A."/>
            <person name="Saw J.H."/>
            <person name="Jorgensen S.L."/>
            <person name="Zaremba-Niedzwiedzka K."/>
            <person name="Martijn J."/>
            <person name="Lind A.E."/>
            <person name="van Eijk R."/>
            <person name="Schleper C."/>
            <person name="Guy L."/>
            <person name="Ettema T.J."/>
        </authorList>
    </citation>
    <scope>NUCLEOTIDE SEQUENCE</scope>
</reference>
<dbReference type="InterPro" id="IPR029063">
    <property type="entry name" value="SAM-dependent_MTases_sf"/>
</dbReference>
<organism evidence="1">
    <name type="scientific">marine sediment metagenome</name>
    <dbReference type="NCBI Taxonomy" id="412755"/>
    <lineage>
        <taxon>unclassified sequences</taxon>
        <taxon>metagenomes</taxon>
        <taxon>ecological metagenomes</taxon>
    </lineage>
</organism>
<dbReference type="SUPFAM" id="SSF53335">
    <property type="entry name" value="S-adenosyl-L-methionine-dependent methyltransferases"/>
    <property type="match status" value="1"/>
</dbReference>
<dbReference type="AlphaFoldDB" id="A0A0F9CC16"/>
<dbReference type="EMBL" id="LAZR01045028">
    <property type="protein sequence ID" value="KKL00812.1"/>
    <property type="molecule type" value="Genomic_DNA"/>
</dbReference>
<protein>
    <recommendedName>
        <fullName evidence="2">Methyltransferase domain-containing protein</fullName>
    </recommendedName>
</protein>
<accession>A0A0F9CC16</accession>
<gene>
    <name evidence="1" type="ORF">LCGC14_2628600</name>
</gene>
<proteinExistence type="predicted"/>
<evidence type="ECO:0008006" key="2">
    <source>
        <dbReference type="Google" id="ProtNLM"/>
    </source>
</evidence>
<feature type="non-terminal residue" evidence="1">
    <location>
        <position position="102"/>
    </location>
</feature>
<dbReference type="Gene3D" id="3.40.50.150">
    <property type="entry name" value="Vaccinia Virus protein VP39"/>
    <property type="match status" value="1"/>
</dbReference>